<comment type="subcellular location">
    <subcellularLocation>
        <location evidence="1">Endomembrane system</location>
        <topology evidence="1">Multi-pass membrane protein</topology>
    </subcellularLocation>
</comment>
<dbReference type="Pfam" id="PF00690">
    <property type="entry name" value="Cation_ATPase_N"/>
    <property type="match status" value="1"/>
</dbReference>
<keyword evidence="3" id="KW-0812">Transmembrane</keyword>
<protein>
    <submittedName>
        <fullName evidence="5">Cation-transporting atpase plant</fullName>
    </submittedName>
</protein>
<evidence type="ECO:0000259" key="4">
    <source>
        <dbReference type="Pfam" id="PF00690"/>
    </source>
</evidence>
<dbReference type="SUPFAM" id="SSF81665">
    <property type="entry name" value="Calcium ATPase, transmembrane domain M"/>
    <property type="match status" value="1"/>
</dbReference>
<dbReference type="InterPro" id="IPR004014">
    <property type="entry name" value="ATPase_P-typ_cation-transptr_N"/>
</dbReference>
<feature type="transmembrane region" description="Helical" evidence="3">
    <location>
        <begin position="133"/>
        <end position="153"/>
    </location>
</feature>
<dbReference type="EMBL" id="ATCN01000905">
    <property type="protein sequence ID" value="EPR78273.1"/>
    <property type="molecule type" value="Genomic_DNA"/>
</dbReference>
<dbReference type="PANTHER" id="PTHR24093">
    <property type="entry name" value="CATION TRANSPORTING ATPASE"/>
    <property type="match status" value="1"/>
</dbReference>
<dbReference type="GO" id="GO:0005886">
    <property type="term" value="C:plasma membrane"/>
    <property type="evidence" value="ECO:0007669"/>
    <property type="project" value="TreeGrafter"/>
</dbReference>
<comment type="caution">
    <text evidence="5">The sequence shown here is derived from an EMBL/GenBank/DDBJ whole genome shotgun (WGS) entry which is preliminary data.</text>
</comment>
<name>S7XQR5_SPRLO</name>
<dbReference type="VEuPathDB" id="MicrosporidiaDB:SLOPH_2601"/>
<organism evidence="5 6">
    <name type="scientific">Spraguea lophii (strain 42_110)</name>
    <name type="common">Microsporidian parasite</name>
    <dbReference type="NCBI Taxonomy" id="1358809"/>
    <lineage>
        <taxon>Eukaryota</taxon>
        <taxon>Fungi</taxon>
        <taxon>Fungi incertae sedis</taxon>
        <taxon>Microsporidia</taxon>
        <taxon>Spragueidae</taxon>
        <taxon>Spraguea</taxon>
    </lineage>
</organism>
<dbReference type="STRING" id="1358809.S7XQR5"/>
<dbReference type="Proteomes" id="UP000014978">
    <property type="component" value="Unassembled WGS sequence"/>
</dbReference>
<keyword evidence="3" id="KW-1133">Transmembrane helix</keyword>
<evidence type="ECO:0000313" key="5">
    <source>
        <dbReference type="EMBL" id="EPR78273.1"/>
    </source>
</evidence>
<evidence type="ECO:0000256" key="3">
    <source>
        <dbReference type="SAM" id="Phobius"/>
    </source>
</evidence>
<dbReference type="AlphaFoldDB" id="S7XQR5"/>
<proteinExistence type="predicted"/>
<evidence type="ECO:0000256" key="1">
    <source>
        <dbReference type="ARBA" id="ARBA00004127"/>
    </source>
</evidence>
<sequence>MEDNFFNITNEDLVNMFNKKEIIYQNKIISLEDLANLLYIDLENGACKIDDTKILFAKMIEMKKKINNVDEEYKILNRKTFGQNDVQLKSQKTFINILKNNISDKILIILTIAAIFSIGIGIGKMFLSDEKLGVIEGICILVAVVIIVSVGTINEY</sequence>
<dbReference type="GO" id="GO:0012505">
    <property type="term" value="C:endomembrane system"/>
    <property type="evidence" value="ECO:0007669"/>
    <property type="project" value="UniProtKB-SubCell"/>
</dbReference>
<dbReference type="InParanoid" id="S7XQR5"/>
<feature type="domain" description="Cation-transporting P-type ATPase N-terminal" evidence="4">
    <location>
        <begin position="77"/>
        <end position="117"/>
    </location>
</feature>
<accession>S7XQR5</accession>
<dbReference type="HOGENOM" id="CLU_1687848_0_0_1"/>
<dbReference type="InterPro" id="IPR023298">
    <property type="entry name" value="ATPase_P-typ_TM_dom_sf"/>
</dbReference>
<evidence type="ECO:0000313" key="6">
    <source>
        <dbReference type="Proteomes" id="UP000014978"/>
    </source>
</evidence>
<feature type="transmembrane region" description="Helical" evidence="3">
    <location>
        <begin position="106"/>
        <end position="127"/>
    </location>
</feature>
<evidence type="ECO:0000256" key="2">
    <source>
        <dbReference type="ARBA" id="ARBA00022842"/>
    </source>
</evidence>
<dbReference type="GO" id="GO:0005388">
    <property type="term" value="F:P-type calcium transporter activity"/>
    <property type="evidence" value="ECO:0007669"/>
    <property type="project" value="TreeGrafter"/>
</dbReference>
<feature type="non-terminal residue" evidence="5">
    <location>
        <position position="156"/>
    </location>
</feature>
<keyword evidence="3" id="KW-0472">Membrane</keyword>
<keyword evidence="2" id="KW-0460">Magnesium</keyword>
<reference evidence="6" key="1">
    <citation type="journal article" date="2013" name="PLoS Genet.">
        <title>The genome of Spraguea lophii and the basis of host-microsporidian interactions.</title>
        <authorList>
            <person name="Campbell S.E."/>
            <person name="Williams T.A."/>
            <person name="Yousuf A."/>
            <person name="Soanes D.M."/>
            <person name="Paszkiewicz K.H."/>
            <person name="Williams B.A.P."/>
        </authorList>
    </citation>
    <scope>NUCLEOTIDE SEQUENCE [LARGE SCALE GENOMIC DNA]</scope>
    <source>
        <strain evidence="6">42_110</strain>
    </source>
</reference>
<keyword evidence="6" id="KW-1185">Reference proteome</keyword>
<gene>
    <name evidence="5" type="ORF">SLOPH_2601</name>
</gene>
<dbReference type="PANTHER" id="PTHR24093:SF369">
    <property type="entry name" value="CALCIUM-TRANSPORTING ATPASE"/>
    <property type="match status" value="1"/>
</dbReference>